<gene>
    <name evidence="1" type="ORF">NCTC10181_00042</name>
</gene>
<reference evidence="1 2" key="1">
    <citation type="submission" date="2019-01" db="EMBL/GenBank/DDBJ databases">
        <authorList>
            <consortium name="Pathogen Informatics"/>
        </authorList>
    </citation>
    <scope>NUCLEOTIDE SEQUENCE [LARGE SCALE GENOMIC DNA]</scope>
    <source>
        <strain evidence="1 2">NCTC10181</strain>
    </source>
</reference>
<protein>
    <submittedName>
        <fullName evidence="1">Uncharacterized protein</fullName>
    </submittedName>
</protein>
<organism evidence="1 2">
    <name type="scientific">Mycoplasmopsis citelli</name>
    <dbReference type="NCBI Taxonomy" id="171281"/>
    <lineage>
        <taxon>Bacteria</taxon>
        <taxon>Bacillati</taxon>
        <taxon>Mycoplasmatota</taxon>
        <taxon>Mycoplasmoidales</taxon>
        <taxon>Metamycoplasmataceae</taxon>
        <taxon>Mycoplasmopsis</taxon>
    </lineage>
</organism>
<accession>A0A449B0V1</accession>
<dbReference type="Proteomes" id="UP000290985">
    <property type="component" value="Chromosome"/>
</dbReference>
<dbReference type="RefSeq" id="WP_129725063.1">
    <property type="nucleotide sequence ID" value="NZ_LR215036.1"/>
</dbReference>
<dbReference type="KEGG" id="mcit:NCTC10181_00042"/>
<keyword evidence="2" id="KW-1185">Reference proteome</keyword>
<evidence type="ECO:0000313" key="2">
    <source>
        <dbReference type="Proteomes" id="UP000290985"/>
    </source>
</evidence>
<name>A0A449B0V1_9BACT</name>
<dbReference type="AlphaFoldDB" id="A0A449B0V1"/>
<proteinExistence type="predicted"/>
<evidence type="ECO:0000313" key="1">
    <source>
        <dbReference type="EMBL" id="VEU74212.1"/>
    </source>
</evidence>
<sequence>MIRAKVYTKDEIGYKKIELSEKEFMETFNFSLEQINYLLKNREIIISDNEIFQVLRSKDVTSSLRNIRDFLINQEKFKE</sequence>
<dbReference type="EMBL" id="LR215036">
    <property type="protein sequence ID" value="VEU74212.1"/>
    <property type="molecule type" value="Genomic_DNA"/>
</dbReference>